<dbReference type="SUPFAM" id="SSF53383">
    <property type="entry name" value="PLP-dependent transferases"/>
    <property type="match status" value="1"/>
</dbReference>
<keyword evidence="2" id="KW-0032">Aminotransferase</keyword>
<dbReference type="InterPro" id="IPR015421">
    <property type="entry name" value="PyrdxlP-dep_Trfase_major"/>
</dbReference>
<dbReference type="InterPro" id="IPR004839">
    <property type="entry name" value="Aminotransferase_I/II_large"/>
</dbReference>
<comment type="cofactor">
    <cofactor evidence="1">
        <name>pyridoxal 5'-phosphate</name>
        <dbReference type="ChEBI" id="CHEBI:597326"/>
    </cofactor>
</comment>
<keyword evidence="3" id="KW-0808">Transferase</keyword>
<dbReference type="EMBL" id="UINC01050539">
    <property type="protein sequence ID" value="SVB63613.1"/>
    <property type="molecule type" value="Genomic_DNA"/>
</dbReference>
<organism evidence="6">
    <name type="scientific">marine metagenome</name>
    <dbReference type="NCBI Taxonomy" id="408172"/>
    <lineage>
        <taxon>unclassified sequences</taxon>
        <taxon>metagenomes</taxon>
        <taxon>ecological metagenomes</taxon>
    </lineage>
</organism>
<feature type="domain" description="Aminotransferase class I/classII large" evidence="5">
    <location>
        <begin position="43"/>
        <end position="142"/>
    </location>
</feature>
<sequence>MMLVDSPPRIPVSRRNSGFDYAIRSIVAEARKVEAKGQAVKYLNIGDPVLFGFQTPPHLIEAVEKAMRDGRNGYTPADGVPEAREAVAREFHARGLSVSADRIILTAGASEGIDLALSVLLDPEDEVLVSVPTYPLYTAVLAKLGA</sequence>
<dbReference type="PANTHER" id="PTHR43488">
    <property type="entry name" value="GLUTAMATE-PYRUVATE AMINOTRANSFERASE ALAA"/>
    <property type="match status" value="1"/>
</dbReference>
<gene>
    <name evidence="6" type="ORF">METZ01_LOCUS216467</name>
</gene>
<reference evidence="6" key="1">
    <citation type="submission" date="2018-05" db="EMBL/GenBank/DDBJ databases">
        <authorList>
            <person name="Lanie J.A."/>
            <person name="Ng W.-L."/>
            <person name="Kazmierczak K.M."/>
            <person name="Andrzejewski T.M."/>
            <person name="Davidsen T.M."/>
            <person name="Wayne K.J."/>
            <person name="Tettelin H."/>
            <person name="Glass J.I."/>
            <person name="Rusch D."/>
            <person name="Podicherti R."/>
            <person name="Tsui H.-C.T."/>
            <person name="Winkler M.E."/>
        </authorList>
    </citation>
    <scope>NUCLEOTIDE SEQUENCE</scope>
</reference>
<evidence type="ECO:0000256" key="1">
    <source>
        <dbReference type="ARBA" id="ARBA00001933"/>
    </source>
</evidence>
<evidence type="ECO:0000256" key="3">
    <source>
        <dbReference type="ARBA" id="ARBA00022679"/>
    </source>
</evidence>
<evidence type="ECO:0000259" key="5">
    <source>
        <dbReference type="Pfam" id="PF00155"/>
    </source>
</evidence>
<dbReference type="Pfam" id="PF00155">
    <property type="entry name" value="Aminotran_1_2"/>
    <property type="match status" value="1"/>
</dbReference>
<evidence type="ECO:0000256" key="2">
    <source>
        <dbReference type="ARBA" id="ARBA00022576"/>
    </source>
</evidence>
<protein>
    <recommendedName>
        <fullName evidence="5">Aminotransferase class I/classII large domain-containing protein</fullName>
    </recommendedName>
</protein>
<dbReference type="Gene3D" id="3.40.640.10">
    <property type="entry name" value="Type I PLP-dependent aspartate aminotransferase-like (Major domain)"/>
    <property type="match status" value="1"/>
</dbReference>
<accession>A0A382FN25</accession>
<evidence type="ECO:0000256" key="4">
    <source>
        <dbReference type="ARBA" id="ARBA00022898"/>
    </source>
</evidence>
<dbReference type="GO" id="GO:0008483">
    <property type="term" value="F:transaminase activity"/>
    <property type="evidence" value="ECO:0007669"/>
    <property type="project" value="UniProtKB-KW"/>
</dbReference>
<evidence type="ECO:0000313" key="6">
    <source>
        <dbReference type="EMBL" id="SVB63613.1"/>
    </source>
</evidence>
<feature type="non-terminal residue" evidence="6">
    <location>
        <position position="146"/>
    </location>
</feature>
<dbReference type="AlphaFoldDB" id="A0A382FN25"/>
<dbReference type="GO" id="GO:0030170">
    <property type="term" value="F:pyridoxal phosphate binding"/>
    <property type="evidence" value="ECO:0007669"/>
    <property type="project" value="InterPro"/>
</dbReference>
<keyword evidence="4" id="KW-0663">Pyridoxal phosphate</keyword>
<dbReference type="InterPro" id="IPR051926">
    <property type="entry name" value="Ala_Aminotransferase"/>
</dbReference>
<dbReference type="PANTHER" id="PTHR43488:SF2">
    <property type="entry name" value="GLUTAMATE-PYRUVATE AMINOTRANSFERASE ALAA"/>
    <property type="match status" value="1"/>
</dbReference>
<dbReference type="InterPro" id="IPR015424">
    <property type="entry name" value="PyrdxlP-dep_Trfase"/>
</dbReference>
<name>A0A382FN25_9ZZZZ</name>
<proteinExistence type="predicted"/>